<feature type="region of interest" description="Disordered" evidence="1">
    <location>
        <begin position="1"/>
        <end position="30"/>
    </location>
</feature>
<protein>
    <submittedName>
        <fullName evidence="2">Uncharacterized protein</fullName>
    </submittedName>
</protein>
<evidence type="ECO:0000313" key="3">
    <source>
        <dbReference type="Proteomes" id="UP001066276"/>
    </source>
</evidence>
<dbReference type="AlphaFoldDB" id="A0AAV7UZP3"/>
<dbReference type="EMBL" id="JANPWB010000004">
    <property type="protein sequence ID" value="KAJ1194398.1"/>
    <property type="molecule type" value="Genomic_DNA"/>
</dbReference>
<comment type="caution">
    <text evidence="2">The sequence shown here is derived from an EMBL/GenBank/DDBJ whole genome shotgun (WGS) entry which is preliminary data.</text>
</comment>
<accession>A0AAV7UZP3</accession>
<feature type="non-terminal residue" evidence="2">
    <location>
        <position position="1"/>
    </location>
</feature>
<keyword evidence="3" id="KW-1185">Reference proteome</keyword>
<gene>
    <name evidence="2" type="ORF">NDU88_003687</name>
</gene>
<sequence length="94" mass="10266">MDPTQLQGIGEEAEQNSFAPSNPGDGPPAVERQQFWLEGLLRTDDWHTWWVWLSRGGGPEEGNQEAGDGATLWTWAGCMTRAEGPCVALRPSLG</sequence>
<dbReference type="Proteomes" id="UP001066276">
    <property type="component" value="Chromosome 2_2"/>
</dbReference>
<name>A0AAV7UZP3_PLEWA</name>
<organism evidence="2 3">
    <name type="scientific">Pleurodeles waltl</name>
    <name type="common">Iberian ribbed newt</name>
    <dbReference type="NCBI Taxonomy" id="8319"/>
    <lineage>
        <taxon>Eukaryota</taxon>
        <taxon>Metazoa</taxon>
        <taxon>Chordata</taxon>
        <taxon>Craniata</taxon>
        <taxon>Vertebrata</taxon>
        <taxon>Euteleostomi</taxon>
        <taxon>Amphibia</taxon>
        <taxon>Batrachia</taxon>
        <taxon>Caudata</taxon>
        <taxon>Salamandroidea</taxon>
        <taxon>Salamandridae</taxon>
        <taxon>Pleurodelinae</taxon>
        <taxon>Pleurodeles</taxon>
    </lineage>
</organism>
<evidence type="ECO:0000256" key="1">
    <source>
        <dbReference type="SAM" id="MobiDB-lite"/>
    </source>
</evidence>
<proteinExistence type="predicted"/>
<reference evidence="2" key="1">
    <citation type="journal article" date="2022" name="bioRxiv">
        <title>Sequencing and chromosome-scale assembly of the giantPleurodeles waltlgenome.</title>
        <authorList>
            <person name="Brown T."/>
            <person name="Elewa A."/>
            <person name="Iarovenko S."/>
            <person name="Subramanian E."/>
            <person name="Araus A.J."/>
            <person name="Petzold A."/>
            <person name="Susuki M."/>
            <person name="Suzuki K.-i.T."/>
            <person name="Hayashi T."/>
            <person name="Toyoda A."/>
            <person name="Oliveira C."/>
            <person name="Osipova E."/>
            <person name="Leigh N.D."/>
            <person name="Simon A."/>
            <person name="Yun M.H."/>
        </authorList>
    </citation>
    <scope>NUCLEOTIDE SEQUENCE</scope>
    <source>
        <strain evidence="2">20211129_DDA</strain>
        <tissue evidence="2">Liver</tissue>
    </source>
</reference>
<evidence type="ECO:0000313" key="2">
    <source>
        <dbReference type="EMBL" id="KAJ1194398.1"/>
    </source>
</evidence>